<gene>
    <name evidence="3" type="ORF">BST37_05615</name>
    <name evidence="2" type="ORF">MNVI_34330</name>
</gene>
<dbReference type="Proteomes" id="UP000466894">
    <property type="component" value="Chromosome"/>
</dbReference>
<evidence type="ECO:0000313" key="3">
    <source>
        <dbReference type="EMBL" id="ORB16769.1"/>
    </source>
</evidence>
<feature type="compositionally biased region" description="Basic and acidic residues" evidence="1">
    <location>
        <begin position="165"/>
        <end position="179"/>
    </location>
</feature>
<dbReference type="KEGG" id="mnv:MNVI_34330"/>
<accession>A0A7I7PHU8</accession>
<evidence type="ECO:0000313" key="5">
    <source>
        <dbReference type="Proteomes" id="UP000466894"/>
    </source>
</evidence>
<evidence type="ECO:0008006" key="6">
    <source>
        <dbReference type="Google" id="ProtNLM"/>
    </source>
</evidence>
<reference evidence="3 4" key="1">
    <citation type="submission" date="2017-02" db="EMBL/GenBank/DDBJ databases">
        <title>The new phylogeny of genus Mycobacterium.</title>
        <authorList>
            <person name="Tortoli E."/>
            <person name="Trovato A."/>
            <person name="Cirillo D.M."/>
        </authorList>
    </citation>
    <scope>NUCLEOTIDE SEQUENCE [LARGE SCALE GENOMIC DNA]</scope>
    <source>
        <strain evidence="3 4">DSM 45145</strain>
    </source>
</reference>
<evidence type="ECO:0000313" key="4">
    <source>
        <dbReference type="Proteomes" id="UP000192374"/>
    </source>
</evidence>
<evidence type="ECO:0000256" key="1">
    <source>
        <dbReference type="SAM" id="MobiDB-lite"/>
    </source>
</evidence>
<dbReference type="EMBL" id="AP022583">
    <property type="protein sequence ID" value="BBY08115.1"/>
    <property type="molecule type" value="Genomic_DNA"/>
</dbReference>
<dbReference type="EMBL" id="MVIC01000006">
    <property type="protein sequence ID" value="ORB16769.1"/>
    <property type="molecule type" value="Genomic_DNA"/>
</dbReference>
<name>A0A7I7PHU8_9MYCO</name>
<sequence length="179" mass="19705">MVVMPRVSAEQRRARDALIWQLFLAGTPYRTIAGHPQVRLSCRGVELAIRRQLAATDGQRSLMSNQADAVAVERYEALYRVAYAKAVKGDLRALDQARRLQNEISRLQGLTAAAAAVPLPPPVSGSDDDNVADEPYDELEQWRLRRVGIGVDDGDFTDTSGRGRSRAELIRDADEAMSG</sequence>
<organism evidence="2 5">
    <name type="scientific">Mycobacterium noviomagense</name>
    <dbReference type="NCBI Taxonomy" id="459858"/>
    <lineage>
        <taxon>Bacteria</taxon>
        <taxon>Bacillati</taxon>
        <taxon>Actinomycetota</taxon>
        <taxon>Actinomycetes</taxon>
        <taxon>Mycobacteriales</taxon>
        <taxon>Mycobacteriaceae</taxon>
        <taxon>Mycobacterium</taxon>
    </lineage>
</organism>
<dbReference type="AlphaFoldDB" id="A0A7I7PHU8"/>
<feature type="region of interest" description="Disordered" evidence="1">
    <location>
        <begin position="153"/>
        <end position="179"/>
    </location>
</feature>
<evidence type="ECO:0000313" key="2">
    <source>
        <dbReference type="EMBL" id="BBY08115.1"/>
    </source>
</evidence>
<keyword evidence="4" id="KW-1185">Reference proteome</keyword>
<reference evidence="2 5" key="2">
    <citation type="journal article" date="2019" name="Emerg. Microbes Infect.">
        <title>Comprehensive subspecies identification of 175 nontuberculous mycobacteria species based on 7547 genomic profiles.</title>
        <authorList>
            <person name="Matsumoto Y."/>
            <person name="Kinjo T."/>
            <person name="Motooka D."/>
            <person name="Nabeya D."/>
            <person name="Jung N."/>
            <person name="Uechi K."/>
            <person name="Horii T."/>
            <person name="Iida T."/>
            <person name="Fujita J."/>
            <person name="Nakamura S."/>
        </authorList>
    </citation>
    <scope>NUCLEOTIDE SEQUENCE [LARGE SCALE GENOMIC DNA]</scope>
    <source>
        <strain evidence="2 5">JCM 16367</strain>
    </source>
</reference>
<dbReference type="Proteomes" id="UP000192374">
    <property type="component" value="Unassembled WGS sequence"/>
</dbReference>
<protein>
    <recommendedName>
        <fullName evidence="6">Terminase small subunit</fullName>
    </recommendedName>
</protein>
<proteinExistence type="predicted"/>
<reference evidence="2" key="3">
    <citation type="submission" date="2020-02" db="EMBL/GenBank/DDBJ databases">
        <authorList>
            <person name="Matsumoto Y."/>
            <person name="Motooka D."/>
            <person name="Nakamura S."/>
        </authorList>
    </citation>
    <scope>NUCLEOTIDE SEQUENCE</scope>
    <source>
        <strain evidence="2">JCM 16367</strain>
    </source>
</reference>